<feature type="transmembrane region" description="Helical" evidence="7">
    <location>
        <begin position="405"/>
        <end position="425"/>
    </location>
</feature>
<feature type="transmembrane region" description="Helical" evidence="7">
    <location>
        <begin position="80"/>
        <end position="98"/>
    </location>
</feature>
<dbReference type="Proteomes" id="UP000431401">
    <property type="component" value="Unassembled WGS sequence"/>
</dbReference>
<evidence type="ECO:0000256" key="1">
    <source>
        <dbReference type="ARBA" id="ARBA00004651"/>
    </source>
</evidence>
<evidence type="ECO:0000256" key="5">
    <source>
        <dbReference type="ARBA" id="ARBA00022989"/>
    </source>
</evidence>
<keyword evidence="3" id="KW-1003">Cell membrane</keyword>
<dbReference type="PANTHER" id="PTHR30151:SF20">
    <property type="entry name" value="ABC TRANSPORTER PERMEASE PROTEIN HI_0355-RELATED"/>
    <property type="match status" value="1"/>
</dbReference>
<keyword evidence="5 7" id="KW-1133">Transmembrane helix</keyword>
<dbReference type="RefSeq" id="WP_153349165.1">
    <property type="nucleotide sequence ID" value="NZ_WEGI01000027.1"/>
</dbReference>
<feature type="transmembrane region" description="Helical" evidence="7">
    <location>
        <begin position="502"/>
        <end position="523"/>
    </location>
</feature>
<dbReference type="GO" id="GO:0055085">
    <property type="term" value="P:transmembrane transport"/>
    <property type="evidence" value="ECO:0007669"/>
    <property type="project" value="InterPro"/>
</dbReference>
<keyword evidence="2 7" id="KW-0813">Transport</keyword>
<dbReference type="Gene3D" id="1.10.3720.10">
    <property type="entry name" value="MetI-like"/>
    <property type="match status" value="1"/>
</dbReference>
<feature type="transmembrane region" description="Helical" evidence="7">
    <location>
        <begin position="105"/>
        <end position="128"/>
    </location>
</feature>
<feature type="transmembrane region" description="Helical" evidence="7">
    <location>
        <begin position="380"/>
        <end position="399"/>
    </location>
</feature>
<feature type="transmembrane region" description="Helical" evidence="7">
    <location>
        <begin position="140"/>
        <end position="162"/>
    </location>
</feature>
<dbReference type="AlphaFoldDB" id="A0A7K0E2F3"/>
<feature type="transmembrane region" description="Helical" evidence="7">
    <location>
        <begin position="348"/>
        <end position="368"/>
    </location>
</feature>
<reference evidence="9 10" key="1">
    <citation type="submission" date="2019-10" db="EMBL/GenBank/DDBJ databases">
        <title>Nocardia macrotermitis sp. nov. and Nocardia aurantia sp. nov., isolated from the gut of fungus growing-termite Macrotermes natalensis.</title>
        <authorList>
            <person name="Benndorf R."/>
            <person name="Schwitalla J."/>
            <person name="Martin K."/>
            <person name="De Beer W."/>
            <person name="Kaster A.-K."/>
            <person name="Vollmers J."/>
            <person name="Poulsen M."/>
            <person name="Beemelmanns C."/>
        </authorList>
    </citation>
    <scope>NUCLEOTIDE SEQUENCE [LARGE SCALE GENOMIC DNA]</scope>
    <source>
        <strain evidence="9 10">RB56</strain>
    </source>
</reference>
<feature type="transmembrane region" description="Helical" evidence="7">
    <location>
        <begin position="22"/>
        <end position="44"/>
    </location>
</feature>
<dbReference type="EMBL" id="WEGI01000027">
    <property type="protein sequence ID" value="MQY31957.1"/>
    <property type="molecule type" value="Genomic_DNA"/>
</dbReference>
<comment type="similarity">
    <text evidence="7">Belongs to the binding-protein-dependent transport system permease family.</text>
</comment>
<feature type="transmembrane region" description="Helical" evidence="7">
    <location>
        <begin position="183"/>
        <end position="205"/>
    </location>
</feature>
<keyword evidence="10" id="KW-1185">Reference proteome</keyword>
<dbReference type="PROSITE" id="PS50928">
    <property type="entry name" value="ABC_TM1"/>
    <property type="match status" value="1"/>
</dbReference>
<dbReference type="PANTHER" id="PTHR30151">
    <property type="entry name" value="ALKANE SULFONATE ABC TRANSPORTER-RELATED, MEMBRANE SUBUNIT"/>
    <property type="match status" value="1"/>
</dbReference>
<evidence type="ECO:0000256" key="3">
    <source>
        <dbReference type="ARBA" id="ARBA00022475"/>
    </source>
</evidence>
<dbReference type="GO" id="GO:0005886">
    <property type="term" value="C:plasma membrane"/>
    <property type="evidence" value="ECO:0007669"/>
    <property type="project" value="UniProtKB-SubCell"/>
</dbReference>
<comment type="caution">
    <text evidence="9">The sequence shown here is derived from an EMBL/GenBank/DDBJ whole genome shotgun (WGS) entry which is preliminary data.</text>
</comment>
<evidence type="ECO:0000256" key="2">
    <source>
        <dbReference type="ARBA" id="ARBA00022448"/>
    </source>
</evidence>
<sequence>MTTAADGRSGLLREAARRGRRLLGHAAVVIAVLLAWQVLAVTVFSGRFVVPSPTSVWSTIVADGFYTHDAASTLAISWKGWLIGNGIALILAAVCLLVPVAESGLMALGVATYCVPTIAIGPLLVVLYDVAGAKMVMSALSVFFVTLTAAVSGLRAAAPTTLQVVTAFGGGRWAQLVKVRLRAAVPMLAGGLSVSAPAAILGTMIGDYLGGQEGLGVIMLQAQQQLAVERTWGIAIVSTAICGAAFAATAIGARLVGADVEAPLDSGMTPPQARRSRSVTTGLAAAKLLAAVGACLVVWQLLVATSGLDSYFVKTPRDTWNYLLVAPDSGRHRSLLLSNLGRTLTDAGLGWTAGTALAVLAAISIVLIPPVGAAVMPFVVVLRSVPLIAMCPLLGLVFGRGVLGVTVIAGIVTFVPSLVTIVGGLRVAPSAAMDIVHCSGGQRWSTLVKVRIPFATSALFAAAKISMPGAILGAVLAEWLITARGLGKAMSYDIISSDFNDLFASIAVLLAVSLGLYALVATLETVVRNSGRGN</sequence>
<feature type="transmembrane region" description="Helical" evidence="7">
    <location>
        <begin position="232"/>
        <end position="257"/>
    </location>
</feature>
<keyword evidence="4 7" id="KW-0812">Transmembrane</keyword>
<evidence type="ECO:0000256" key="6">
    <source>
        <dbReference type="ARBA" id="ARBA00023136"/>
    </source>
</evidence>
<evidence type="ECO:0000313" key="9">
    <source>
        <dbReference type="EMBL" id="MQY31957.1"/>
    </source>
</evidence>
<feature type="transmembrane region" description="Helical" evidence="7">
    <location>
        <begin position="278"/>
        <end position="302"/>
    </location>
</feature>
<keyword evidence="6 7" id="KW-0472">Membrane</keyword>
<proteinExistence type="inferred from homology"/>
<feature type="domain" description="ABC transmembrane type-1" evidence="8">
    <location>
        <begin position="336"/>
        <end position="520"/>
    </location>
</feature>
<evidence type="ECO:0000256" key="7">
    <source>
        <dbReference type="RuleBase" id="RU363032"/>
    </source>
</evidence>
<dbReference type="OrthoDB" id="5140822at2"/>
<evidence type="ECO:0000313" key="10">
    <source>
        <dbReference type="Proteomes" id="UP000431401"/>
    </source>
</evidence>
<dbReference type="InterPro" id="IPR035906">
    <property type="entry name" value="MetI-like_sf"/>
</dbReference>
<organism evidence="9 10">
    <name type="scientific">Nocardia aurantia</name>
    <dbReference type="NCBI Taxonomy" id="2585199"/>
    <lineage>
        <taxon>Bacteria</taxon>
        <taxon>Bacillati</taxon>
        <taxon>Actinomycetota</taxon>
        <taxon>Actinomycetes</taxon>
        <taxon>Mycobacteriales</taxon>
        <taxon>Nocardiaceae</taxon>
        <taxon>Nocardia</taxon>
    </lineage>
</organism>
<dbReference type="SUPFAM" id="SSF161098">
    <property type="entry name" value="MetI-like"/>
    <property type="match status" value="2"/>
</dbReference>
<evidence type="ECO:0000256" key="4">
    <source>
        <dbReference type="ARBA" id="ARBA00022692"/>
    </source>
</evidence>
<accession>A0A7K0E2F3</accession>
<feature type="transmembrane region" description="Helical" evidence="7">
    <location>
        <begin position="459"/>
        <end position="482"/>
    </location>
</feature>
<gene>
    <name evidence="9" type="ORF">NRB56_75690</name>
</gene>
<evidence type="ECO:0000259" key="8">
    <source>
        <dbReference type="PROSITE" id="PS50928"/>
    </source>
</evidence>
<dbReference type="InterPro" id="IPR000515">
    <property type="entry name" value="MetI-like"/>
</dbReference>
<dbReference type="Pfam" id="PF00528">
    <property type="entry name" value="BPD_transp_1"/>
    <property type="match status" value="2"/>
</dbReference>
<protein>
    <recommendedName>
        <fullName evidence="8">ABC transmembrane type-1 domain-containing protein</fullName>
    </recommendedName>
</protein>
<name>A0A7K0E2F3_9NOCA</name>
<comment type="subcellular location">
    <subcellularLocation>
        <location evidence="1 7">Cell membrane</location>
        <topology evidence="1 7">Multi-pass membrane protein</topology>
    </subcellularLocation>
</comment>